<dbReference type="EMBL" id="UYRR01031170">
    <property type="protein sequence ID" value="VDK47118.1"/>
    <property type="molecule type" value="Genomic_DNA"/>
</dbReference>
<dbReference type="GO" id="GO:0106370">
    <property type="term" value="F:protein-L-histidine N-pros-methyltransferase activity"/>
    <property type="evidence" value="ECO:0007669"/>
    <property type="project" value="InterPro"/>
</dbReference>
<dbReference type="PANTHER" id="PTHR12890:SF0">
    <property type="entry name" value="PROTEIN-L-HISTIDINE N-PROS-METHYLTRANSFERASE"/>
    <property type="match status" value="1"/>
</dbReference>
<proteinExistence type="predicted"/>
<dbReference type="InterPro" id="IPR029063">
    <property type="entry name" value="SAM-dependent_MTases_sf"/>
</dbReference>
<protein>
    <submittedName>
        <fullName evidence="4">Methyltransferase-like protein 9 (inferred by orthology to a human protein)</fullName>
    </submittedName>
</protein>
<organism evidence="4">
    <name type="scientific">Anisakis simplex</name>
    <name type="common">Herring worm</name>
    <dbReference type="NCBI Taxonomy" id="6269"/>
    <lineage>
        <taxon>Eukaryota</taxon>
        <taxon>Metazoa</taxon>
        <taxon>Ecdysozoa</taxon>
        <taxon>Nematoda</taxon>
        <taxon>Chromadorea</taxon>
        <taxon>Rhabditida</taxon>
        <taxon>Spirurina</taxon>
        <taxon>Ascaridomorpha</taxon>
        <taxon>Ascaridoidea</taxon>
        <taxon>Anisakidae</taxon>
        <taxon>Anisakis</taxon>
        <taxon>Anisakis simplex complex</taxon>
    </lineage>
</organism>
<sequence length="332" mass="38522">MYRGHRIAQMLLAKEQSDEYLLSVDRAQWYHVDHSKLASSPQMNEKWHQFYMDRETEQFLEDSFDTSNAICLQVYYALASAVLSMMMSKTSINGVLNRGGMFIFSTQQFHEFMRIPDDWDEYLKYMLDLGAGDGRVTSTIANFYKHVAVTEASQVMEWRLRQRGYKVIPMNEWTKIDEPLDLVCALNLLDRHYNPMVLLNDLYRLTSRTNSLLLIAVVLPIRQYVEFHPNRKTNHAEELSVSDSRITVEGETFEEQATSLVEKVFEPAGFELVRWGKLPYLCEGDHAKAYYKLDDAIFLLKPNPLHQLNSTDQGDSTVSYESEHSDKGTKEL</sequence>
<dbReference type="OrthoDB" id="199041at2759"/>
<gene>
    <name evidence="2" type="ORF">ASIM_LOCUS12330</name>
</gene>
<evidence type="ECO:0000313" key="4">
    <source>
        <dbReference type="WBParaSite" id="ASIM_0001286401-mRNA-1"/>
    </source>
</evidence>
<keyword evidence="3" id="KW-1185">Reference proteome</keyword>
<dbReference type="AlphaFoldDB" id="A0A158PNU3"/>
<dbReference type="WBParaSite" id="ASIM_0001286401-mRNA-1">
    <property type="protein sequence ID" value="ASIM_0001286401-mRNA-1"/>
    <property type="gene ID" value="ASIM_0001286401"/>
</dbReference>
<feature type="compositionally biased region" description="Basic and acidic residues" evidence="1">
    <location>
        <begin position="321"/>
        <end position="332"/>
    </location>
</feature>
<evidence type="ECO:0000256" key="1">
    <source>
        <dbReference type="SAM" id="MobiDB-lite"/>
    </source>
</evidence>
<dbReference type="InterPro" id="IPR007884">
    <property type="entry name" value="METL9"/>
</dbReference>
<accession>A0A158PNU3</accession>
<dbReference type="Gene3D" id="3.40.50.150">
    <property type="entry name" value="Vaccinia Virus protein VP39"/>
    <property type="match status" value="1"/>
</dbReference>
<evidence type="ECO:0000313" key="3">
    <source>
        <dbReference type="Proteomes" id="UP000267096"/>
    </source>
</evidence>
<dbReference type="Pfam" id="PF05219">
    <property type="entry name" value="DREV"/>
    <property type="match status" value="1"/>
</dbReference>
<dbReference type="SUPFAM" id="SSF53335">
    <property type="entry name" value="S-adenosyl-L-methionine-dependent methyltransferases"/>
    <property type="match status" value="1"/>
</dbReference>
<feature type="compositionally biased region" description="Polar residues" evidence="1">
    <location>
        <begin position="309"/>
        <end position="320"/>
    </location>
</feature>
<dbReference type="Proteomes" id="UP000267096">
    <property type="component" value="Unassembled WGS sequence"/>
</dbReference>
<dbReference type="PANTHER" id="PTHR12890">
    <property type="entry name" value="DREV PROTEIN"/>
    <property type="match status" value="1"/>
</dbReference>
<reference evidence="2 3" key="2">
    <citation type="submission" date="2018-11" db="EMBL/GenBank/DDBJ databases">
        <authorList>
            <consortium name="Pathogen Informatics"/>
        </authorList>
    </citation>
    <scope>NUCLEOTIDE SEQUENCE [LARGE SCALE GENOMIC DNA]</scope>
</reference>
<feature type="region of interest" description="Disordered" evidence="1">
    <location>
        <begin position="309"/>
        <end position="332"/>
    </location>
</feature>
<name>A0A158PNU3_ANISI</name>
<reference evidence="4" key="1">
    <citation type="submission" date="2016-04" db="UniProtKB">
        <authorList>
            <consortium name="WormBaseParasite"/>
        </authorList>
    </citation>
    <scope>IDENTIFICATION</scope>
</reference>
<evidence type="ECO:0000313" key="2">
    <source>
        <dbReference type="EMBL" id="VDK47118.1"/>
    </source>
</evidence>